<sequence>KNAFSFDRPEDDRSLGVYFVSLMKDGQLLHIVERQIRDEVNVVTTSSLIVEVNQFYLV</sequence>
<accession>A0A392TD58</accession>
<keyword evidence="1" id="KW-0675">Receptor</keyword>
<dbReference type="EMBL" id="LXQA010552632">
    <property type="protein sequence ID" value="MCI58842.1"/>
    <property type="molecule type" value="Genomic_DNA"/>
</dbReference>
<keyword evidence="1" id="KW-0808">Transferase</keyword>
<evidence type="ECO:0000313" key="1">
    <source>
        <dbReference type="EMBL" id="MCI58842.1"/>
    </source>
</evidence>
<keyword evidence="1" id="KW-0418">Kinase</keyword>
<comment type="caution">
    <text evidence="1">The sequence shown here is derived from an EMBL/GenBank/DDBJ whole genome shotgun (WGS) entry which is preliminary data.</text>
</comment>
<evidence type="ECO:0000313" key="2">
    <source>
        <dbReference type="Proteomes" id="UP000265520"/>
    </source>
</evidence>
<dbReference type="GO" id="GO:0016301">
    <property type="term" value="F:kinase activity"/>
    <property type="evidence" value="ECO:0007669"/>
    <property type="project" value="UniProtKB-KW"/>
</dbReference>
<name>A0A392TD58_9FABA</name>
<feature type="non-terminal residue" evidence="1">
    <location>
        <position position="1"/>
    </location>
</feature>
<dbReference type="AlphaFoldDB" id="A0A392TD58"/>
<keyword evidence="2" id="KW-1185">Reference proteome</keyword>
<protein>
    <submittedName>
        <fullName evidence="1">Wall-associated receptor kinase 3-like</fullName>
    </submittedName>
</protein>
<organism evidence="1 2">
    <name type="scientific">Trifolium medium</name>
    <dbReference type="NCBI Taxonomy" id="97028"/>
    <lineage>
        <taxon>Eukaryota</taxon>
        <taxon>Viridiplantae</taxon>
        <taxon>Streptophyta</taxon>
        <taxon>Embryophyta</taxon>
        <taxon>Tracheophyta</taxon>
        <taxon>Spermatophyta</taxon>
        <taxon>Magnoliopsida</taxon>
        <taxon>eudicotyledons</taxon>
        <taxon>Gunneridae</taxon>
        <taxon>Pentapetalae</taxon>
        <taxon>rosids</taxon>
        <taxon>fabids</taxon>
        <taxon>Fabales</taxon>
        <taxon>Fabaceae</taxon>
        <taxon>Papilionoideae</taxon>
        <taxon>50 kb inversion clade</taxon>
        <taxon>NPAAA clade</taxon>
        <taxon>Hologalegina</taxon>
        <taxon>IRL clade</taxon>
        <taxon>Trifolieae</taxon>
        <taxon>Trifolium</taxon>
    </lineage>
</organism>
<proteinExistence type="predicted"/>
<dbReference type="Proteomes" id="UP000265520">
    <property type="component" value="Unassembled WGS sequence"/>
</dbReference>
<reference evidence="1 2" key="1">
    <citation type="journal article" date="2018" name="Front. Plant Sci.">
        <title>Red Clover (Trifolium pratense) and Zigzag Clover (T. medium) - A Picture of Genomic Similarities and Differences.</title>
        <authorList>
            <person name="Dluhosova J."/>
            <person name="Istvanek J."/>
            <person name="Nedelnik J."/>
            <person name="Repkova J."/>
        </authorList>
    </citation>
    <scope>NUCLEOTIDE SEQUENCE [LARGE SCALE GENOMIC DNA]</scope>
    <source>
        <strain evidence="2">cv. 10/8</strain>
        <tissue evidence="1">Leaf</tissue>
    </source>
</reference>